<name>A0A2A9P0T8_9AGAR</name>
<dbReference type="STRING" id="703135.A0A2A9P0T8"/>
<dbReference type="Proteomes" id="UP000242287">
    <property type="component" value="Unassembled WGS sequence"/>
</dbReference>
<dbReference type="AlphaFoldDB" id="A0A2A9P0T8"/>
<accession>A0A2A9P0T8</accession>
<dbReference type="OrthoDB" id="3258136at2759"/>
<reference evidence="2 3" key="1">
    <citation type="submission" date="2014-02" db="EMBL/GenBank/DDBJ databases">
        <title>Transposable element dynamics among asymbiotic and ectomycorrhizal Amanita fungi.</title>
        <authorList>
            <consortium name="DOE Joint Genome Institute"/>
            <person name="Hess J."/>
            <person name="Skrede I."/>
            <person name="Wolfe B."/>
            <person name="LaButti K."/>
            <person name="Ohm R.A."/>
            <person name="Grigoriev I.V."/>
            <person name="Pringle A."/>
        </authorList>
    </citation>
    <scope>NUCLEOTIDE SEQUENCE [LARGE SCALE GENOMIC DNA]</scope>
    <source>
        <strain evidence="2 3">SKay4041</strain>
    </source>
</reference>
<evidence type="ECO:0000313" key="2">
    <source>
        <dbReference type="EMBL" id="PFH54123.1"/>
    </source>
</evidence>
<feature type="compositionally biased region" description="Low complexity" evidence="1">
    <location>
        <begin position="186"/>
        <end position="204"/>
    </location>
</feature>
<evidence type="ECO:0000256" key="1">
    <source>
        <dbReference type="SAM" id="MobiDB-lite"/>
    </source>
</evidence>
<proteinExistence type="predicted"/>
<protein>
    <submittedName>
        <fullName evidence="2">Uncharacterized protein</fullName>
    </submittedName>
</protein>
<keyword evidence="3" id="KW-1185">Reference proteome</keyword>
<organism evidence="2 3">
    <name type="scientific">Amanita thiersii Skay4041</name>
    <dbReference type="NCBI Taxonomy" id="703135"/>
    <lineage>
        <taxon>Eukaryota</taxon>
        <taxon>Fungi</taxon>
        <taxon>Dikarya</taxon>
        <taxon>Basidiomycota</taxon>
        <taxon>Agaricomycotina</taxon>
        <taxon>Agaricomycetes</taxon>
        <taxon>Agaricomycetidae</taxon>
        <taxon>Agaricales</taxon>
        <taxon>Pluteineae</taxon>
        <taxon>Amanitaceae</taxon>
        <taxon>Amanita</taxon>
    </lineage>
</organism>
<feature type="region of interest" description="Disordered" evidence="1">
    <location>
        <begin position="47"/>
        <end position="76"/>
    </location>
</feature>
<evidence type="ECO:0000313" key="3">
    <source>
        <dbReference type="Proteomes" id="UP000242287"/>
    </source>
</evidence>
<sequence length="281" mass="31425">MLLRFTTADMLNTALLDITTGQQAYTISTVLETGLLDGIEPIESPSTYASVASSSNSSENDTPPSPSFSRRRRRTTIKDQSQKPIASLVWNGRHPEITIGEERVGGLTDLFGSNTVRFMPKILAIPTRFDTEYIWTATADSLTLVDFDSDIIKGVFHQNAVKIPGHFNFLSKRRERASSSPLVTQSPASSHTSLTTTTTSSSSDSKASFIHTRLPGIGSSYLEFTSHPLAHDVEIIISFIMMEILRRGRFSLTPYCFNRPRFWQLQEARDSIFRRLRRGTL</sequence>
<dbReference type="EMBL" id="KZ301970">
    <property type="protein sequence ID" value="PFH54123.1"/>
    <property type="molecule type" value="Genomic_DNA"/>
</dbReference>
<gene>
    <name evidence="2" type="ORF">AMATHDRAFT_52935</name>
</gene>
<feature type="region of interest" description="Disordered" evidence="1">
    <location>
        <begin position="179"/>
        <end position="204"/>
    </location>
</feature>
<feature type="compositionally biased region" description="Low complexity" evidence="1">
    <location>
        <begin position="47"/>
        <end position="62"/>
    </location>
</feature>